<dbReference type="PROSITE" id="PS50109">
    <property type="entry name" value="HIS_KIN"/>
    <property type="match status" value="1"/>
</dbReference>
<dbReference type="RefSeq" id="WP_106160784.1">
    <property type="nucleotide sequence ID" value="NZ_PVTT01000002.1"/>
</dbReference>
<evidence type="ECO:0000256" key="1">
    <source>
        <dbReference type="ARBA" id="ARBA00000085"/>
    </source>
</evidence>
<organism evidence="12 13">
    <name type="scientific">Hasllibacter halocynthiae</name>
    <dbReference type="NCBI Taxonomy" id="595589"/>
    <lineage>
        <taxon>Bacteria</taxon>
        <taxon>Pseudomonadati</taxon>
        <taxon>Pseudomonadota</taxon>
        <taxon>Alphaproteobacteria</taxon>
        <taxon>Rhodobacterales</taxon>
        <taxon>Roseobacteraceae</taxon>
        <taxon>Hasllibacter</taxon>
    </lineage>
</organism>
<dbReference type="InterPro" id="IPR036890">
    <property type="entry name" value="HATPase_C_sf"/>
</dbReference>
<dbReference type="InterPro" id="IPR036097">
    <property type="entry name" value="HisK_dim/P_sf"/>
</dbReference>
<dbReference type="SUPFAM" id="SSF47384">
    <property type="entry name" value="Homodimeric domain of signal transducing histidine kinase"/>
    <property type="match status" value="1"/>
</dbReference>
<comment type="caution">
    <text evidence="12">The sequence shown here is derived from an EMBL/GenBank/DDBJ whole genome shotgun (WGS) entry which is preliminary data.</text>
</comment>
<dbReference type="InterPro" id="IPR050980">
    <property type="entry name" value="2C_sensor_his_kinase"/>
</dbReference>
<keyword evidence="7 12" id="KW-0418">Kinase</keyword>
<feature type="transmembrane region" description="Helical" evidence="10">
    <location>
        <begin position="174"/>
        <end position="191"/>
    </location>
</feature>
<dbReference type="NCBIfam" id="NF033792">
    <property type="entry name" value="ActS_PrrB_HisK"/>
    <property type="match status" value="1"/>
</dbReference>
<keyword evidence="10" id="KW-0812">Transmembrane</keyword>
<evidence type="ECO:0000256" key="4">
    <source>
        <dbReference type="ARBA" id="ARBA00022475"/>
    </source>
</evidence>
<dbReference type="AlphaFoldDB" id="A0A2T0X2K3"/>
<dbReference type="OrthoDB" id="9785252at2"/>
<dbReference type="InterPro" id="IPR003661">
    <property type="entry name" value="HisK_dim/P_dom"/>
</dbReference>
<dbReference type="Pfam" id="PF25323">
    <property type="entry name" value="6TM_PilS"/>
    <property type="match status" value="1"/>
</dbReference>
<dbReference type="InterPro" id="IPR047770">
    <property type="entry name" value="RegB"/>
</dbReference>
<dbReference type="GO" id="GO:0000155">
    <property type="term" value="F:phosphorelay sensor kinase activity"/>
    <property type="evidence" value="ECO:0007669"/>
    <property type="project" value="InterPro"/>
</dbReference>
<dbReference type="InterPro" id="IPR005467">
    <property type="entry name" value="His_kinase_dom"/>
</dbReference>
<evidence type="ECO:0000256" key="9">
    <source>
        <dbReference type="SAM" id="MobiDB-lite"/>
    </source>
</evidence>
<dbReference type="CDD" id="cd00082">
    <property type="entry name" value="HisKA"/>
    <property type="match status" value="1"/>
</dbReference>
<evidence type="ECO:0000313" key="12">
    <source>
        <dbReference type="EMBL" id="PRY93170.1"/>
    </source>
</evidence>
<dbReference type="Gene3D" id="1.10.287.130">
    <property type="match status" value="1"/>
</dbReference>
<comment type="subcellular location">
    <subcellularLocation>
        <location evidence="2">Cell membrane</location>
        <topology evidence="2">Multi-pass membrane protein</topology>
    </subcellularLocation>
</comment>
<feature type="transmembrane region" description="Helical" evidence="10">
    <location>
        <begin position="62"/>
        <end position="80"/>
    </location>
</feature>
<evidence type="ECO:0000313" key="13">
    <source>
        <dbReference type="Proteomes" id="UP000238801"/>
    </source>
</evidence>
<comment type="catalytic activity">
    <reaction evidence="1">
        <text>ATP + protein L-histidine = ADP + protein N-phospho-L-histidine.</text>
        <dbReference type="EC" id="2.7.13.3"/>
    </reaction>
</comment>
<dbReference type="Proteomes" id="UP000238801">
    <property type="component" value="Unassembled WGS sequence"/>
</dbReference>
<evidence type="ECO:0000256" key="7">
    <source>
        <dbReference type="ARBA" id="ARBA00022777"/>
    </source>
</evidence>
<keyword evidence="4" id="KW-1003">Cell membrane</keyword>
<keyword evidence="10" id="KW-1133">Transmembrane helix</keyword>
<feature type="transmembrane region" description="Helical" evidence="10">
    <location>
        <begin position="32"/>
        <end position="50"/>
    </location>
</feature>
<dbReference type="PANTHER" id="PTHR44936">
    <property type="entry name" value="SENSOR PROTEIN CREC"/>
    <property type="match status" value="1"/>
</dbReference>
<evidence type="ECO:0000256" key="2">
    <source>
        <dbReference type="ARBA" id="ARBA00004651"/>
    </source>
</evidence>
<feature type="transmembrane region" description="Helical" evidence="10">
    <location>
        <begin position="92"/>
        <end position="110"/>
    </location>
</feature>
<feature type="domain" description="Histidine kinase" evidence="11">
    <location>
        <begin position="227"/>
        <end position="430"/>
    </location>
</feature>
<dbReference type="EMBL" id="PVTT01000002">
    <property type="protein sequence ID" value="PRY93170.1"/>
    <property type="molecule type" value="Genomic_DNA"/>
</dbReference>
<dbReference type="InterPro" id="IPR003594">
    <property type="entry name" value="HATPase_dom"/>
</dbReference>
<evidence type="ECO:0000256" key="8">
    <source>
        <dbReference type="ARBA" id="ARBA00022840"/>
    </source>
</evidence>
<dbReference type="EC" id="2.7.13.3" evidence="3"/>
<dbReference type="SMART" id="SM00388">
    <property type="entry name" value="HisKA"/>
    <property type="match status" value="1"/>
</dbReference>
<feature type="region of interest" description="Disordered" evidence="9">
    <location>
        <begin position="429"/>
        <end position="450"/>
    </location>
</feature>
<dbReference type="GO" id="GO:0005886">
    <property type="term" value="C:plasma membrane"/>
    <property type="evidence" value="ECO:0007669"/>
    <property type="project" value="UniProtKB-SubCell"/>
</dbReference>
<dbReference type="Pfam" id="PF00512">
    <property type="entry name" value="HisKA"/>
    <property type="match status" value="1"/>
</dbReference>
<accession>A0A2T0X2K3</accession>
<dbReference type="Gene3D" id="3.30.565.10">
    <property type="entry name" value="Histidine kinase-like ATPase, C-terminal domain"/>
    <property type="match status" value="1"/>
</dbReference>
<protein>
    <recommendedName>
        <fullName evidence="3">histidine kinase</fullName>
        <ecNumber evidence="3">2.7.13.3</ecNumber>
    </recommendedName>
</protein>
<evidence type="ECO:0000256" key="3">
    <source>
        <dbReference type="ARBA" id="ARBA00012438"/>
    </source>
</evidence>
<name>A0A2T0X2K3_9RHOB</name>
<evidence type="ECO:0000256" key="10">
    <source>
        <dbReference type="SAM" id="Phobius"/>
    </source>
</evidence>
<evidence type="ECO:0000259" key="11">
    <source>
        <dbReference type="PROSITE" id="PS50109"/>
    </source>
</evidence>
<keyword evidence="13" id="KW-1185">Reference proteome</keyword>
<reference evidence="12 13" key="1">
    <citation type="submission" date="2018-03" db="EMBL/GenBank/DDBJ databases">
        <title>Genomic Encyclopedia of Archaeal and Bacterial Type Strains, Phase II (KMG-II): from individual species to whole genera.</title>
        <authorList>
            <person name="Goeker M."/>
        </authorList>
    </citation>
    <scope>NUCLEOTIDE SEQUENCE [LARGE SCALE GENOMIC DNA]</scope>
    <source>
        <strain evidence="12 13">DSM 29318</strain>
    </source>
</reference>
<keyword evidence="8" id="KW-0067">ATP-binding</keyword>
<dbReference type="SUPFAM" id="SSF55874">
    <property type="entry name" value="ATPase domain of HSP90 chaperone/DNA topoisomerase II/histidine kinase"/>
    <property type="match status" value="1"/>
</dbReference>
<evidence type="ECO:0000256" key="6">
    <source>
        <dbReference type="ARBA" id="ARBA00022741"/>
    </source>
</evidence>
<dbReference type="GO" id="GO:0005524">
    <property type="term" value="F:ATP binding"/>
    <property type="evidence" value="ECO:0007669"/>
    <property type="project" value="UniProtKB-KW"/>
</dbReference>
<evidence type="ECO:0000256" key="5">
    <source>
        <dbReference type="ARBA" id="ARBA00022679"/>
    </source>
</evidence>
<proteinExistence type="predicted"/>
<gene>
    <name evidence="12" type="ORF">BCF33_2036</name>
</gene>
<feature type="transmembrane region" description="Helical" evidence="10">
    <location>
        <begin position="137"/>
        <end position="154"/>
    </location>
</feature>
<sequence length="450" mass="47479">MPTARDTAGAARDGPDLALDLRTPAWIRLRTLVLLRWLAIGGQLAAVIVAQEVLDLGIAAELAYLAIGLSVAANVFATLFYPEGKRLTQDEILAILLFDVVQLGFLLSLTGGLGNPFALLILAPVTIAATVLRLRWTLLVGAVAAVSITLQRWAYVPLRKPDGTVVGAEPLFTFGLWLAILTGIAFLGLYARRVTGEMRSMSEALLATQAALAREQKLTDLGGVVAATAHELGTPLATIKLASTELAQELEGAHREDAELIAAQADRCTEILRSMGRAGKDDRHLRRAPLSAVLREAAAPHEGRGKAIRFEARGDDPLVERRPELLHGLRNIVENAVDHARARVVIVQEVGPAGVAVTVRDDGPGFPPHAIGNIGEPFPKRRPGAKGLGLGLFIAVTLLRRTGAELKAANRGARGGPGGAEVTLRWPPGALDAAQGPGAALGENPVHPVA</sequence>
<keyword evidence="10" id="KW-0472">Membrane</keyword>
<dbReference type="SMART" id="SM00387">
    <property type="entry name" value="HATPase_c"/>
    <property type="match status" value="1"/>
</dbReference>
<dbReference type="PANTHER" id="PTHR44936:SF10">
    <property type="entry name" value="SENSOR PROTEIN RSTB"/>
    <property type="match status" value="1"/>
</dbReference>
<dbReference type="Pfam" id="PF02518">
    <property type="entry name" value="HATPase_c"/>
    <property type="match status" value="1"/>
</dbReference>
<keyword evidence="5" id="KW-0808">Transferase</keyword>
<keyword evidence="6" id="KW-0547">Nucleotide-binding</keyword>